<dbReference type="EMBL" id="JH659014">
    <property type="protein sequence ID" value="EXL66727.1"/>
    <property type="molecule type" value="Genomic_DNA"/>
</dbReference>
<name>X0GSY9_FUSOX</name>
<evidence type="ECO:0000313" key="1">
    <source>
        <dbReference type="EMBL" id="EXL66727.1"/>
    </source>
</evidence>
<organism evidence="1">
    <name type="scientific">Fusarium oxysporum f. sp. conglutinans race 2 54008</name>
    <dbReference type="NCBI Taxonomy" id="1089457"/>
    <lineage>
        <taxon>Eukaryota</taxon>
        <taxon>Fungi</taxon>
        <taxon>Dikarya</taxon>
        <taxon>Ascomycota</taxon>
        <taxon>Pezizomycotina</taxon>
        <taxon>Sordariomycetes</taxon>
        <taxon>Hypocreomycetidae</taxon>
        <taxon>Hypocreales</taxon>
        <taxon>Nectriaceae</taxon>
        <taxon>Fusarium</taxon>
        <taxon>Fusarium oxysporum species complex</taxon>
    </lineage>
</organism>
<accession>X0GSY9</accession>
<proteinExistence type="predicted"/>
<reference evidence="1" key="1">
    <citation type="submission" date="2011-11" db="EMBL/GenBank/DDBJ databases">
        <title>The Genome Sequence of Fusarium oxysporum PHW808.</title>
        <authorList>
            <consortium name="The Broad Institute Genome Sequencing Platform"/>
            <person name="Ma L.-J."/>
            <person name="Gale L.R."/>
            <person name="Schwartz D.C."/>
            <person name="Zhou S."/>
            <person name="Corby-Kistler H."/>
            <person name="Young S.K."/>
            <person name="Zeng Q."/>
            <person name="Gargeya S."/>
            <person name="Fitzgerald M."/>
            <person name="Haas B."/>
            <person name="Abouelleil A."/>
            <person name="Alvarado L."/>
            <person name="Arachchi H.M."/>
            <person name="Berlin A."/>
            <person name="Brown A."/>
            <person name="Chapman S.B."/>
            <person name="Chen Z."/>
            <person name="Dunbar C."/>
            <person name="Freedman E."/>
            <person name="Gearin G."/>
            <person name="Goldberg J."/>
            <person name="Griggs A."/>
            <person name="Gujja S."/>
            <person name="Heiman D."/>
            <person name="Howarth C."/>
            <person name="Larson L."/>
            <person name="Lui A."/>
            <person name="MacDonald P.J.P."/>
            <person name="Montmayeur A."/>
            <person name="Murphy C."/>
            <person name="Neiman D."/>
            <person name="Pearson M."/>
            <person name="Priest M."/>
            <person name="Roberts A."/>
            <person name="Saif S."/>
            <person name="Shea T."/>
            <person name="Shenoy N."/>
            <person name="Sisk P."/>
            <person name="Stolte C."/>
            <person name="Sykes S."/>
            <person name="Wortman J."/>
            <person name="Nusbaum C."/>
            <person name="Birren B."/>
        </authorList>
    </citation>
    <scope>NUCLEOTIDE SEQUENCE [LARGE SCALE GENOMIC DNA]</scope>
    <source>
        <strain evidence="1">54008</strain>
    </source>
</reference>
<dbReference type="OrthoDB" id="5088879at2759"/>
<protein>
    <submittedName>
        <fullName evidence="1">Uncharacterized protein</fullName>
    </submittedName>
</protein>
<dbReference type="HOGENOM" id="CLU_2145999_0_0_1"/>
<reference evidence="1" key="2">
    <citation type="submission" date="2012-05" db="EMBL/GenBank/DDBJ databases">
        <title>The Genome Annotation of Fusarium oxysporum PHW808.</title>
        <authorList>
            <consortium name="The Broad Institute Genomics Platform"/>
            <person name="Ma L.-J."/>
            <person name="Corby-Kistler H."/>
            <person name="Broz K."/>
            <person name="Gale L.R."/>
            <person name="Jonkers W."/>
            <person name="O'Donnell K."/>
            <person name="Ploetz R."/>
            <person name="Steinberg C."/>
            <person name="Schwartz D.C."/>
            <person name="VanEtten H."/>
            <person name="Zhou S."/>
            <person name="Young S.K."/>
            <person name="Zeng Q."/>
            <person name="Gargeya S."/>
            <person name="Fitzgerald M."/>
            <person name="Abouelleil A."/>
            <person name="Alvarado L."/>
            <person name="Chapman S.B."/>
            <person name="Gainer-Dewar J."/>
            <person name="Goldberg J."/>
            <person name="Griggs A."/>
            <person name="Gujja S."/>
            <person name="Hansen M."/>
            <person name="Howarth C."/>
            <person name="Imamovic A."/>
            <person name="Ireland A."/>
            <person name="Larimer J."/>
            <person name="McCowan C."/>
            <person name="Murphy C."/>
            <person name="Pearson M."/>
            <person name="Poon T.W."/>
            <person name="Priest M."/>
            <person name="Roberts A."/>
            <person name="Saif S."/>
            <person name="Shea T."/>
            <person name="Sykes S."/>
            <person name="Wortman J."/>
            <person name="Nusbaum C."/>
            <person name="Birren B."/>
        </authorList>
    </citation>
    <scope>NUCLEOTIDE SEQUENCE</scope>
    <source>
        <strain evidence="1">54008</strain>
    </source>
</reference>
<sequence length="112" mass="13155">MTASYLQPAPCSVIHPYVLLSIYRLLVYQIYRFASIADKVATLLKTRHRDIQSEQRQELVKKIKQISNIICNLDELRDLWYPTNTIKPIPYLMPPKLDGLKYRACGHIIRRI</sequence>
<gene>
    <name evidence="1" type="ORF">FOPG_17120</name>
</gene>
<dbReference type="Proteomes" id="UP000030676">
    <property type="component" value="Unassembled WGS sequence"/>
</dbReference>
<dbReference type="AlphaFoldDB" id="X0GSY9"/>